<comment type="caution">
    <text evidence="2">The sequence shown here is derived from an EMBL/GenBank/DDBJ whole genome shotgun (WGS) entry which is preliminary data.</text>
</comment>
<gene>
    <name evidence="2" type="ORF">OKA104_LOCUS37150</name>
    <name evidence="1" type="ORF">VCS650_LOCUS3496</name>
</gene>
<accession>A0A819WU72</accession>
<dbReference type="AlphaFoldDB" id="A0A819WU72"/>
<sequence length="128" mass="15414">MIFNNLKERITKETSQKRNYNQFIVDINSVSELKQNTIKNENFQNYLIEFIDLFECIIVDSIEANINKNEILFHVLENYTDIFYHFRFCHEKIKGFIDGHSFKNQIKSFLLKQNIQYIVIYGIFSIMV</sequence>
<name>A0A819WU72_9BILA</name>
<evidence type="ECO:0000313" key="1">
    <source>
        <dbReference type="EMBL" id="CAF0791132.1"/>
    </source>
</evidence>
<dbReference type="Proteomes" id="UP000663891">
    <property type="component" value="Unassembled WGS sequence"/>
</dbReference>
<dbReference type="Proteomes" id="UP000663881">
    <property type="component" value="Unassembled WGS sequence"/>
</dbReference>
<proteinExistence type="predicted"/>
<evidence type="ECO:0000313" key="2">
    <source>
        <dbReference type="EMBL" id="CAF4128980.1"/>
    </source>
</evidence>
<reference evidence="2" key="1">
    <citation type="submission" date="2021-02" db="EMBL/GenBank/DDBJ databases">
        <authorList>
            <person name="Nowell W R."/>
        </authorList>
    </citation>
    <scope>NUCLEOTIDE SEQUENCE</scope>
</reference>
<evidence type="ECO:0000313" key="3">
    <source>
        <dbReference type="Proteomes" id="UP000663881"/>
    </source>
</evidence>
<dbReference type="EMBL" id="CAJOAY010006071">
    <property type="protein sequence ID" value="CAF4128980.1"/>
    <property type="molecule type" value="Genomic_DNA"/>
</dbReference>
<organism evidence="2 3">
    <name type="scientific">Adineta steineri</name>
    <dbReference type="NCBI Taxonomy" id="433720"/>
    <lineage>
        <taxon>Eukaryota</taxon>
        <taxon>Metazoa</taxon>
        <taxon>Spiralia</taxon>
        <taxon>Gnathifera</taxon>
        <taxon>Rotifera</taxon>
        <taxon>Eurotatoria</taxon>
        <taxon>Bdelloidea</taxon>
        <taxon>Adinetida</taxon>
        <taxon>Adinetidae</taxon>
        <taxon>Adineta</taxon>
    </lineage>
</organism>
<dbReference type="EMBL" id="CAJNON010000019">
    <property type="protein sequence ID" value="CAF0791132.1"/>
    <property type="molecule type" value="Genomic_DNA"/>
</dbReference>
<protein>
    <submittedName>
        <fullName evidence="2">Uncharacterized protein</fullName>
    </submittedName>
</protein>